<dbReference type="EMBL" id="CP086719">
    <property type="protein sequence ID" value="WOO84557.1"/>
    <property type="molecule type" value="Genomic_DNA"/>
</dbReference>
<sequence length="601" mass="67298">MASNLVPPAEVMLHDVPEPGMHHDHATLDDEEHDKTRNSHPLEVYLYHAAIERAREDRDPRPIPDAPWTVLIKTLTGRRSTIVHPHSPAPAITSSGPYTEEGGQQQYAVEKKGQVGTVQVGAPDAFDPLDDVAAQKETAYRLLRVASWQIVFYLITTDILGFSSAPMAFAELGYGPGVLVYTFFFILAFCSGQILWRMYMGLDSERFPVTCYADLGERTFGPWARHVFNVLQSLQLIMNVAILIIGNGQTLATIINYKFCYIVLNVFWALAGMIAGQIKSLRNFAWFTNLNIWLNLVVMAITMAGIALYAPVPSQSNHTDLSQPIIRSGWVPSYTVGWFEQVGGVQLAVFSYGGAMIFTEFMAEMRRPRDFWKAAFFSQLFCYLMYMFFGLFCYSYQGQYTSMLPSLDFDNTKLQLACNIIGLVSTGVAAVLYANIGVKVFYQNVMREYFRAPALTSRRGAVLWSVTVVIYWVIAWVVGSAIPNLNSLVTIVGAACILQFTYTFPPLLLLGFWMQHDAMAADEPWQPGMEEWSGRVDSWRQMSRWKRGFKPYWYAKTFLFLLFLAALALAGLGLYAGIEGAIQAFASSSTTSFSCHAPGQP</sequence>
<dbReference type="GeneID" id="87811244"/>
<evidence type="ECO:0000256" key="2">
    <source>
        <dbReference type="ARBA" id="ARBA00008066"/>
    </source>
</evidence>
<evidence type="ECO:0000256" key="5">
    <source>
        <dbReference type="ARBA" id="ARBA00023136"/>
    </source>
</evidence>
<dbReference type="RefSeq" id="XP_062630583.1">
    <property type="nucleotide sequence ID" value="XM_062774599.1"/>
</dbReference>
<feature type="transmembrane region" description="Helical" evidence="7">
    <location>
        <begin position="343"/>
        <end position="363"/>
    </location>
</feature>
<evidence type="ECO:0000256" key="6">
    <source>
        <dbReference type="SAM" id="MobiDB-lite"/>
    </source>
</evidence>
<dbReference type="PANTHER" id="PTHR22950:SF461">
    <property type="entry name" value="AMINO ACID TRANSPORTER TRANSMEMBRANE DOMAIN-CONTAINING PROTEIN"/>
    <property type="match status" value="1"/>
</dbReference>
<evidence type="ECO:0000256" key="7">
    <source>
        <dbReference type="SAM" id="Phobius"/>
    </source>
</evidence>
<feature type="transmembrane region" description="Helical" evidence="7">
    <location>
        <begin position="261"/>
        <end position="278"/>
    </location>
</feature>
<keyword evidence="10" id="KW-1185">Reference proteome</keyword>
<proteinExistence type="inferred from homology"/>
<name>A0AAF0YEV0_9TREE</name>
<accession>A0AAF0YEV0</accession>
<feature type="transmembrane region" description="Helical" evidence="7">
    <location>
        <begin position="236"/>
        <end position="255"/>
    </location>
</feature>
<protein>
    <submittedName>
        <fullName evidence="9">N amino acid transport system protein</fullName>
    </submittedName>
</protein>
<evidence type="ECO:0000256" key="1">
    <source>
        <dbReference type="ARBA" id="ARBA00004141"/>
    </source>
</evidence>
<gene>
    <name evidence="9" type="primary">mtr_27</name>
    <name evidence="9" type="ORF">LOC62_06G008075</name>
</gene>
<organism evidence="9 10">
    <name type="scientific">Vanrija pseudolonga</name>
    <dbReference type="NCBI Taxonomy" id="143232"/>
    <lineage>
        <taxon>Eukaryota</taxon>
        <taxon>Fungi</taxon>
        <taxon>Dikarya</taxon>
        <taxon>Basidiomycota</taxon>
        <taxon>Agaricomycotina</taxon>
        <taxon>Tremellomycetes</taxon>
        <taxon>Trichosporonales</taxon>
        <taxon>Trichosporonaceae</taxon>
        <taxon>Vanrija</taxon>
    </lineage>
</organism>
<feature type="region of interest" description="Disordered" evidence="6">
    <location>
        <begin position="83"/>
        <end position="103"/>
    </location>
</feature>
<evidence type="ECO:0000259" key="8">
    <source>
        <dbReference type="Pfam" id="PF01490"/>
    </source>
</evidence>
<evidence type="ECO:0000256" key="4">
    <source>
        <dbReference type="ARBA" id="ARBA00022989"/>
    </source>
</evidence>
<feature type="transmembrane region" description="Helical" evidence="7">
    <location>
        <begin position="417"/>
        <end position="442"/>
    </location>
</feature>
<evidence type="ECO:0000313" key="9">
    <source>
        <dbReference type="EMBL" id="WOO84557.1"/>
    </source>
</evidence>
<keyword evidence="5 7" id="KW-0472">Membrane</keyword>
<feature type="transmembrane region" description="Helical" evidence="7">
    <location>
        <begin position="462"/>
        <end position="482"/>
    </location>
</feature>
<evidence type="ECO:0000256" key="3">
    <source>
        <dbReference type="ARBA" id="ARBA00022692"/>
    </source>
</evidence>
<feature type="transmembrane region" description="Helical" evidence="7">
    <location>
        <begin position="290"/>
        <end position="312"/>
    </location>
</feature>
<evidence type="ECO:0000313" key="10">
    <source>
        <dbReference type="Proteomes" id="UP000827549"/>
    </source>
</evidence>
<keyword evidence="4 7" id="KW-1133">Transmembrane helix</keyword>
<feature type="transmembrane region" description="Helical" evidence="7">
    <location>
        <begin position="375"/>
        <end position="397"/>
    </location>
</feature>
<dbReference type="InterPro" id="IPR013057">
    <property type="entry name" value="AA_transpt_TM"/>
</dbReference>
<feature type="region of interest" description="Disordered" evidence="6">
    <location>
        <begin position="1"/>
        <end position="37"/>
    </location>
</feature>
<feature type="transmembrane region" description="Helical" evidence="7">
    <location>
        <begin position="150"/>
        <end position="172"/>
    </location>
</feature>
<dbReference type="Pfam" id="PF01490">
    <property type="entry name" value="Aa_trans"/>
    <property type="match status" value="1"/>
</dbReference>
<feature type="transmembrane region" description="Helical" evidence="7">
    <location>
        <begin position="488"/>
        <end position="510"/>
    </location>
</feature>
<feature type="compositionally biased region" description="Basic and acidic residues" evidence="6">
    <location>
        <begin position="12"/>
        <end position="37"/>
    </location>
</feature>
<dbReference type="PANTHER" id="PTHR22950">
    <property type="entry name" value="AMINO ACID TRANSPORTER"/>
    <property type="match status" value="1"/>
</dbReference>
<feature type="compositionally biased region" description="Polar residues" evidence="6">
    <location>
        <begin position="92"/>
        <end position="103"/>
    </location>
</feature>
<dbReference type="AlphaFoldDB" id="A0AAF0YEV0"/>
<reference evidence="9" key="1">
    <citation type="submission" date="2023-10" db="EMBL/GenBank/DDBJ databases">
        <authorList>
            <person name="Noh H."/>
        </authorList>
    </citation>
    <scope>NUCLEOTIDE SEQUENCE</scope>
    <source>
        <strain evidence="9">DUCC4014</strain>
    </source>
</reference>
<dbReference type="GO" id="GO:0015179">
    <property type="term" value="F:L-amino acid transmembrane transporter activity"/>
    <property type="evidence" value="ECO:0007669"/>
    <property type="project" value="TreeGrafter"/>
</dbReference>
<comment type="similarity">
    <text evidence="2">Belongs to the amino acid/polyamine transporter 2 family.</text>
</comment>
<feature type="transmembrane region" description="Helical" evidence="7">
    <location>
        <begin position="178"/>
        <end position="196"/>
    </location>
</feature>
<feature type="transmembrane region" description="Helical" evidence="7">
    <location>
        <begin position="553"/>
        <end position="578"/>
    </location>
</feature>
<comment type="subcellular location">
    <subcellularLocation>
        <location evidence="1">Membrane</location>
        <topology evidence="1">Multi-pass membrane protein</topology>
    </subcellularLocation>
</comment>
<dbReference type="Proteomes" id="UP000827549">
    <property type="component" value="Chromosome 6"/>
</dbReference>
<feature type="domain" description="Amino acid transporter transmembrane" evidence="8">
    <location>
        <begin position="147"/>
        <end position="508"/>
    </location>
</feature>
<dbReference type="GO" id="GO:0016020">
    <property type="term" value="C:membrane"/>
    <property type="evidence" value="ECO:0007669"/>
    <property type="project" value="UniProtKB-SubCell"/>
</dbReference>
<keyword evidence="3 7" id="KW-0812">Transmembrane</keyword>